<dbReference type="SUPFAM" id="SSF52540">
    <property type="entry name" value="P-loop containing nucleoside triphosphate hydrolases"/>
    <property type="match status" value="1"/>
</dbReference>
<dbReference type="InterPro" id="IPR003593">
    <property type="entry name" value="AAA+_ATPase"/>
</dbReference>
<dbReference type="PROSITE" id="PS50943">
    <property type="entry name" value="HTH_CROC1"/>
    <property type="match status" value="1"/>
</dbReference>
<comment type="caution">
    <text evidence="2">The sequence shown here is derived from an EMBL/GenBank/DDBJ whole genome shotgun (WGS) entry which is preliminary data.</text>
</comment>
<keyword evidence="3" id="KW-1185">Reference proteome</keyword>
<dbReference type="Proteomes" id="UP000019277">
    <property type="component" value="Unassembled WGS sequence"/>
</dbReference>
<dbReference type="Gene3D" id="3.40.50.300">
    <property type="entry name" value="P-loop containing nucleotide triphosphate hydrolases"/>
    <property type="match status" value="1"/>
</dbReference>
<dbReference type="PANTHER" id="PTHR47691:SF3">
    <property type="entry name" value="HTH-TYPE TRANSCRIPTIONAL REGULATOR RV0890C-RELATED"/>
    <property type="match status" value="1"/>
</dbReference>
<sequence length="398" mass="42847">MSEVDDTRFGRLLHGHRTRVGLTQRELADLSTVSVRAIRDLEQGRARRPRQDTVRLVADALRLSRQAREDLERAAHQGRTGWSLRTDYAVELAPAPGVQGPLIGREVEVDALVEELRHSRLVGLVGLSGVGKTRVAVEVAARAHRGGVPVLWVGVDCPIRDERLAAVVQAGVAGLCRTGDERAAGDLAELIAGRETLLVLDDPARVLDGERVKVLLRDCPALRVLVVGTAPADLPGERPFLLSALGDEAAVRLFLHHARAERPVVEDETVVGICAGLDGLPRALAAAASWLAVYDPVRLAVALRDDPLDHVEGVLRPSGVREGLVRCVRDLPDPGLLGRLPQEFTLDDVVAVTGGSLPESGRLVRGLLLRGVVRPHLADRFRVPALVRAVLAQMLVAV</sequence>
<organism evidence="2 3">
    <name type="scientific">Actinokineospora spheciospongiae</name>
    <dbReference type="NCBI Taxonomy" id="909613"/>
    <lineage>
        <taxon>Bacteria</taxon>
        <taxon>Bacillati</taxon>
        <taxon>Actinomycetota</taxon>
        <taxon>Actinomycetes</taxon>
        <taxon>Pseudonocardiales</taxon>
        <taxon>Pseudonocardiaceae</taxon>
        <taxon>Actinokineospora</taxon>
    </lineage>
</organism>
<protein>
    <submittedName>
        <fullName evidence="2">Transcriptional regulator</fullName>
    </submittedName>
</protein>
<dbReference type="eggNOG" id="COG1813">
    <property type="taxonomic scope" value="Bacteria"/>
</dbReference>
<reference evidence="2 3" key="1">
    <citation type="journal article" date="2014" name="Genome Announc.">
        <title>Draft Genome Sequence of the Antitrypanosomally Active Sponge-Associated Bacterium Actinokineospora sp. Strain EG49.</title>
        <authorList>
            <person name="Harjes J."/>
            <person name="Ryu T."/>
            <person name="Abdelmohsen U.R."/>
            <person name="Moitinho-Silva L."/>
            <person name="Horn H."/>
            <person name="Ravasi T."/>
            <person name="Hentschel U."/>
        </authorList>
    </citation>
    <scope>NUCLEOTIDE SEQUENCE [LARGE SCALE GENOMIC DNA]</scope>
    <source>
        <strain evidence="2 3">EG49</strain>
    </source>
</reference>
<dbReference type="STRING" id="909613.UO65_0418"/>
<dbReference type="SMART" id="SM00530">
    <property type="entry name" value="HTH_XRE"/>
    <property type="match status" value="1"/>
</dbReference>
<dbReference type="PRINTS" id="PR00364">
    <property type="entry name" value="DISEASERSIST"/>
</dbReference>
<dbReference type="RefSeq" id="WP_035278159.1">
    <property type="nucleotide sequence ID" value="NZ_AYXG01000016.1"/>
</dbReference>
<dbReference type="AlphaFoldDB" id="W7ITP6"/>
<dbReference type="InterPro" id="IPR001387">
    <property type="entry name" value="Cro/C1-type_HTH"/>
</dbReference>
<evidence type="ECO:0000313" key="2">
    <source>
        <dbReference type="EMBL" id="EWC64295.1"/>
    </source>
</evidence>
<dbReference type="SMART" id="SM00382">
    <property type="entry name" value="AAA"/>
    <property type="match status" value="1"/>
</dbReference>
<evidence type="ECO:0000313" key="3">
    <source>
        <dbReference type="Proteomes" id="UP000019277"/>
    </source>
</evidence>
<dbReference type="InterPro" id="IPR027417">
    <property type="entry name" value="P-loop_NTPase"/>
</dbReference>
<gene>
    <name evidence="2" type="ORF">UO65_0418</name>
</gene>
<dbReference type="OrthoDB" id="3427187at2"/>
<dbReference type="eggNOG" id="COG3903">
    <property type="taxonomic scope" value="Bacteria"/>
</dbReference>
<dbReference type="InterPro" id="IPR010982">
    <property type="entry name" value="Lambda_DNA-bd_dom_sf"/>
</dbReference>
<dbReference type="GO" id="GO:0003677">
    <property type="term" value="F:DNA binding"/>
    <property type="evidence" value="ECO:0007669"/>
    <property type="project" value="InterPro"/>
</dbReference>
<dbReference type="SUPFAM" id="SSF47413">
    <property type="entry name" value="lambda repressor-like DNA-binding domains"/>
    <property type="match status" value="1"/>
</dbReference>
<dbReference type="PANTHER" id="PTHR47691">
    <property type="entry name" value="REGULATOR-RELATED"/>
    <property type="match status" value="1"/>
</dbReference>
<feature type="domain" description="HTH cro/C1-type" evidence="1">
    <location>
        <begin position="17"/>
        <end position="68"/>
    </location>
</feature>
<dbReference type="CDD" id="cd00093">
    <property type="entry name" value="HTH_XRE"/>
    <property type="match status" value="1"/>
</dbReference>
<accession>W7ITP6</accession>
<dbReference type="EMBL" id="AYXG01000016">
    <property type="protein sequence ID" value="EWC64295.1"/>
    <property type="molecule type" value="Genomic_DNA"/>
</dbReference>
<dbReference type="Pfam" id="PF13560">
    <property type="entry name" value="HTH_31"/>
    <property type="match status" value="1"/>
</dbReference>
<evidence type="ECO:0000259" key="1">
    <source>
        <dbReference type="PROSITE" id="PS50943"/>
    </source>
</evidence>
<name>W7ITP6_9PSEU</name>
<dbReference type="Gene3D" id="1.10.260.40">
    <property type="entry name" value="lambda repressor-like DNA-binding domains"/>
    <property type="match status" value="1"/>
</dbReference>
<proteinExistence type="predicted"/>